<feature type="compositionally biased region" description="Basic and acidic residues" evidence="1">
    <location>
        <begin position="94"/>
        <end position="108"/>
    </location>
</feature>
<evidence type="ECO:0000256" key="1">
    <source>
        <dbReference type="SAM" id="MobiDB-lite"/>
    </source>
</evidence>
<gene>
    <name evidence="2" type="ORF">GWK47_045827</name>
</gene>
<proteinExistence type="predicted"/>
<feature type="region of interest" description="Disordered" evidence="1">
    <location>
        <begin position="91"/>
        <end position="149"/>
    </location>
</feature>
<feature type="compositionally biased region" description="Basic residues" evidence="1">
    <location>
        <begin position="122"/>
        <end position="131"/>
    </location>
</feature>
<organism evidence="2 3">
    <name type="scientific">Chionoecetes opilio</name>
    <name type="common">Atlantic snow crab</name>
    <name type="synonym">Cancer opilio</name>
    <dbReference type="NCBI Taxonomy" id="41210"/>
    <lineage>
        <taxon>Eukaryota</taxon>
        <taxon>Metazoa</taxon>
        <taxon>Ecdysozoa</taxon>
        <taxon>Arthropoda</taxon>
        <taxon>Crustacea</taxon>
        <taxon>Multicrustacea</taxon>
        <taxon>Malacostraca</taxon>
        <taxon>Eumalacostraca</taxon>
        <taxon>Eucarida</taxon>
        <taxon>Decapoda</taxon>
        <taxon>Pleocyemata</taxon>
        <taxon>Brachyura</taxon>
        <taxon>Eubrachyura</taxon>
        <taxon>Majoidea</taxon>
        <taxon>Majidae</taxon>
        <taxon>Chionoecetes</taxon>
    </lineage>
</organism>
<evidence type="ECO:0000313" key="2">
    <source>
        <dbReference type="EMBL" id="KAG0721739.1"/>
    </source>
</evidence>
<accession>A0A8J4YCK2</accession>
<dbReference type="OrthoDB" id="10057873at2759"/>
<name>A0A8J4YCK2_CHIOP</name>
<comment type="caution">
    <text evidence="2">The sequence shown here is derived from an EMBL/GenBank/DDBJ whole genome shotgun (WGS) entry which is preliminary data.</text>
</comment>
<sequence length="207" mass="22811">MSSALWHKVVATTTDTAPTMWLPFKDTSVWGICLWRRGGADPEVVVGQPANLHAQLEEVAPAVVICPSPTRCGPDQAADNQGTVSSEVKAIVGTKEEEQPEERKDRRTVPSCSPVPQSHEVRRQKRWRRTTSRPWRTGKEDVEHPPQSQPVSLTLYMRCLAGPFQEVNTPLPSSGAVEKAVQASAGDITLRPTRSSLTHKLLSSWCL</sequence>
<dbReference type="EMBL" id="JACEEZ010010584">
    <property type="protein sequence ID" value="KAG0721739.1"/>
    <property type="molecule type" value="Genomic_DNA"/>
</dbReference>
<reference evidence="2" key="1">
    <citation type="submission" date="2020-07" db="EMBL/GenBank/DDBJ databases">
        <title>The High-quality genome of the commercially important snow crab, Chionoecetes opilio.</title>
        <authorList>
            <person name="Jeong J.-H."/>
            <person name="Ryu S."/>
        </authorList>
    </citation>
    <scope>NUCLEOTIDE SEQUENCE</scope>
    <source>
        <strain evidence="2">MADBK_172401_WGS</strain>
        <tissue evidence="2">Digestive gland</tissue>
    </source>
</reference>
<evidence type="ECO:0000313" key="3">
    <source>
        <dbReference type="Proteomes" id="UP000770661"/>
    </source>
</evidence>
<protein>
    <submittedName>
        <fullName evidence="2">Uncharacterized protein</fullName>
    </submittedName>
</protein>
<keyword evidence="3" id="KW-1185">Reference proteome</keyword>
<dbReference type="Proteomes" id="UP000770661">
    <property type="component" value="Unassembled WGS sequence"/>
</dbReference>
<dbReference type="AlphaFoldDB" id="A0A8J4YCK2"/>